<gene>
    <name evidence="2" type="ORF">METZ01_LOCUS149926</name>
</gene>
<reference evidence="2" key="1">
    <citation type="submission" date="2018-05" db="EMBL/GenBank/DDBJ databases">
        <authorList>
            <person name="Lanie J.A."/>
            <person name="Ng W.-L."/>
            <person name="Kazmierczak K.M."/>
            <person name="Andrzejewski T.M."/>
            <person name="Davidsen T.M."/>
            <person name="Wayne K.J."/>
            <person name="Tettelin H."/>
            <person name="Glass J.I."/>
            <person name="Rusch D."/>
            <person name="Podicherti R."/>
            <person name="Tsui H.-C.T."/>
            <person name="Winkler M.E."/>
        </authorList>
    </citation>
    <scope>NUCLEOTIDE SEQUENCE</scope>
</reference>
<dbReference type="SFLD" id="SFLDG00358">
    <property type="entry name" value="Main_(cytGST)"/>
    <property type="match status" value="1"/>
</dbReference>
<dbReference type="PANTHER" id="PTHR44051:SF8">
    <property type="entry name" value="GLUTATHIONE S-TRANSFERASE GSTA"/>
    <property type="match status" value="1"/>
</dbReference>
<organism evidence="2">
    <name type="scientific">marine metagenome</name>
    <dbReference type="NCBI Taxonomy" id="408172"/>
    <lineage>
        <taxon>unclassified sequences</taxon>
        <taxon>metagenomes</taxon>
        <taxon>ecological metagenomes</taxon>
    </lineage>
</organism>
<dbReference type="AlphaFoldDB" id="A0A382A7J2"/>
<dbReference type="EMBL" id="UINC01024093">
    <property type="protein sequence ID" value="SVA97072.1"/>
    <property type="molecule type" value="Genomic_DNA"/>
</dbReference>
<dbReference type="PANTHER" id="PTHR44051">
    <property type="entry name" value="GLUTATHIONE S-TRANSFERASE-RELATED"/>
    <property type="match status" value="1"/>
</dbReference>
<dbReference type="SUPFAM" id="SSF47616">
    <property type="entry name" value="GST C-terminal domain-like"/>
    <property type="match status" value="1"/>
</dbReference>
<dbReference type="CDD" id="cd03046">
    <property type="entry name" value="GST_N_GTT1_like"/>
    <property type="match status" value="1"/>
</dbReference>
<dbReference type="Gene3D" id="1.20.1050.10">
    <property type="match status" value="1"/>
</dbReference>
<evidence type="ECO:0000259" key="1">
    <source>
        <dbReference type="PROSITE" id="PS50404"/>
    </source>
</evidence>
<dbReference type="SUPFAM" id="SSF52833">
    <property type="entry name" value="Thioredoxin-like"/>
    <property type="match status" value="1"/>
</dbReference>
<dbReference type="InterPro" id="IPR036249">
    <property type="entry name" value="Thioredoxin-like_sf"/>
</dbReference>
<feature type="domain" description="GST N-terminal" evidence="1">
    <location>
        <begin position="1"/>
        <end position="78"/>
    </location>
</feature>
<dbReference type="InterPro" id="IPR036282">
    <property type="entry name" value="Glutathione-S-Trfase_C_sf"/>
</dbReference>
<dbReference type="InterPro" id="IPR004045">
    <property type="entry name" value="Glutathione_S-Trfase_N"/>
</dbReference>
<dbReference type="Pfam" id="PF13409">
    <property type="entry name" value="GST_N_2"/>
    <property type="match status" value="1"/>
</dbReference>
<dbReference type="SFLD" id="SFLDS00019">
    <property type="entry name" value="Glutathione_Transferase_(cytos"/>
    <property type="match status" value="1"/>
</dbReference>
<dbReference type="Gene3D" id="3.40.30.10">
    <property type="entry name" value="Glutaredoxin"/>
    <property type="match status" value="1"/>
</dbReference>
<accession>A0A382A7J2</accession>
<sequence length="199" mass="22514">MDINLYESGTSRSARCRWTLLEAGITFNSVTRPNLAKSDEVKELHPLGKLPIAVIDGRVLFESAAICTYIADHAPTVDLIAKPGSWERGQHDQWTCFALTEMEAWLWNTAVNKYVLAPEQRIEAGFEQNVMMFGRSASMLNDALLRQDYLVEDRFTVTDIIVGWTVNWGRRQGLLDGLMGLQAYLNRLLERPHCALAKD</sequence>
<dbReference type="PROSITE" id="PS50404">
    <property type="entry name" value="GST_NTER"/>
    <property type="match status" value="1"/>
</dbReference>
<name>A0A382A7J2_9ZZZZ</name>
<protein>
    <recommendedName>
        <fullName evidence="1">GST N-terminal domain-containing protein</fullName>
    </recommendedName>
</protein>
<dbReference type="InterPro" id="IPR040079">
    <property type="entry name" value="Glutathione_S-Trfase"/>
</dbReference>
<proteinExistence type="predicted"/>
<evidence type="ECO:0000313" key="2">
    <source>
        <dbReference type="EMBL" id="SVA97072.1"/>
    </source>
</evidence>